<feature type="domain" description="Lumazine-binding" evidence="12">
    <location>
        <begin position="108"/>
        <end position="204"/>
    </location>
</feature>
<keyword evidence="9" id="KW-0677">Repeat</keyword>
<evidence type="ECO:0000256" key="10">
    <source>
        <dbReference type="NCBIfam" id="TIGR00187"/>
    </source>
</evidence>
<evidence type="ECO:0000256" key="9">
    <source>
        <dbReference type="ARBA" id="ARBA00022737"/>
    </source>
</evidence>
<evidence type="ECO:0000256" key="1">
    <source>
        <dbReference type="ARBA" id="ARBA00000968"/>
    </source>
</evidence>
<dbReference type="NCBIfam" id="NF006767">
    <property type="entry name" value="PRK09289.1"/>
    <property type="match status" value="1"/>
</dbReference>
<dbReference type="InterPro" id="IPR023366">
    <property type="entry name" value="ATP_synth_asu-like_sf"/>
</dbReference>
<dbReference type="Pfam" id="PF00677">
    <property type="entry name" value="Lum_binding"/>
    <property type="match status" value="2"/>
</dbReference>
<dbReference type="InterPro" id="IPR017938">
    <property type="entry name" value="Riboflavin_synthase-like_b-brl"/>
</dbReference>
<dbReference type="InterPro" id="IPR026017">
    <property type="entry name" value="Lumazine-bd_dom"/>
</dbReference>
<evidence type="ECO:0000256" key="4">
    <source>
        <dbReference type="ARBA" id="ARBA00011233"/>
    </source>
</evidence>
<sequence>MLQGDSPGGETLFTGIVEELGVMRAIRRGARSAQLIIEAKKVVEDVKLGDSIAVNGVCLTVVEYDGRGFTADVMAETLQRTSLSELQPGHRVNLERALRLSDRLGGHIVSGHVDAVGIIRKQTRVDIAVVTEISAPPELLRYVIPKGSIAIDGISLTVVDVLEQGFTVSLIPHTAGLTTLGLKKSGEKVNLEADVIGKYVERLLTGRVPSGEKPLSRISREFLLEKGY</sequence>
<dbReference type="NCBIfam" id="NF009566">
    <property type="entry name" value="PRK13020.1"/>
    <property type="match status" value="1"/>
</dbReference>
<dbReference type="CDD" id="cd00402">
    <property type="entry name" value="Riboflavin_synthase_like"/>
    <property type="match status" value="1"/>
</dbReference>
<feature type="non-terminal residue" evidence="13">
    <location>
        <position position="228"/>
    </location>
</feature>
<dbReference type="EMBL" id="AY142860">
    <property type="protein sequence ID" value="AAN87464.1"/>
    <property type="molecule type" value="Genomic_DNA"/>
</dbReference>
<feature type="repeat" description="Lumazine-binding" evidence="11">
    <location>
        <begin position="12"/>
        <end position="107"/>
    </location>
</feature>
<comment type="catalytic activity">
    <reaction evidence="1">
        <text>2 6,7-dimethyl-8-(1-D-ribityl)lumazine + H(+) = 5-amino-6-(D-ribitylamino)uracil + riboflavin</text>
        <dbReference type="Rhea" id="RHEA:20772"/>
        <dbReference type="ChEBI" id="CHEBI:15378"/>
        <dbReference type="ChEBI" id="CHEBI:15934"/>
        <dbReference type="ChEBI" id="CHEBI:57986"/>
        <dbReference type="ChEBI" id="CHEBI:58201"/>
        <dbReference type="EC" id="2.5.1.9"/>
    </reaction>
</comment>
<dbReference type="FunFam" id="2.40.30.20:FF:000003">
    <property type="entry name" value="Riboflavin synthase, alpha subunit"/>
    <property type="match status" value="1"/>
</dbReference>
<comment type="pathway">
    <text evidence="3">Cofactor biosynthesis; riboflavin biosynthesis; riboflavin from 2-hydroxy-3-oxobutyl phosphate and 5-amino-6-(D-ribitylamino)uracil: step 2/2.</text>
</comment>
<reference evidence="13" key="1">
    <citation type="journal article" date="2002" name="Science">
        <title>Whole-genome analysis of photosynthetic prokaryotes.</title>
        <authorList>
            <person name="Raymond J."/>
            <person name="Zhaxybayeva O."/>
            <person name="Gogarten J.P."/>
            <person name="Gerdes S.Y."/>
            <person name="Blankenship R.E."/>
        </authorList>
    </citation>
    <scope>NUCLEOTIDE SEQUENCE</scope>
</reference>
<evidence type="ECO:0000256" key="8">
    <source>
        <dbReference type="ARBA" id="ARBA00022679"/>
    </source>
</evidence>
<protein>
    <recommendedName>
        <fullName evidence="6 10">Riboflavin synthase</fullName>
        <ecNumber evidence="5 10">2.5.1.9</ecNumber>
    </recommendedName>
</protein>
<evidence type="ECO:0000313" key="13">
    <source>
        <dbReference type="EMBL" id="AAN87464.1"/>
    </source>
</evidence>
<keyword evidence="7" id="KW-0686">Riboflavin biosynthesis</keyword>
<accession>Q8GDW2</accession>
<evidence type="ECO:0000259" key="12">
    <source>
        <dbReference type="PROSITE" id="PS51177"/>
    </source>
</evidence>
<dbReference type="Gene3D" id="2.40.30.20">
    <property type="match status" value="2"/>
</dbReference>
<dbReference type="AlphaFoldDB" id="Q8GDW2"/>
<dbReference type="PANTHER" id="PTHR21098">
    <property type="entry name" value="RIBOFLAVIN SYNTHASE ALPHA CHAIN"/>
    <property type="match status" value="1"/>
</dbReference>
<dbReference type="PANTHER" id="PTHR21098:SF12">
    <property type="entry name" value="RIBOFLAVIN SYNTHASE"/>
    <property type="match status" value="1"/>
</dbReference>
<evidence type="ECO:0000256" key="3">
    <source>
        <dbReference type="ARBA" id="ARBA00004887"/>
    </source>
</evidence>
<evidence type="ECO:0000256" key="6">
    <source>
        <dbReference type="ARBA" id="ARBA00013950"/>
    </source>
</evidence>
<evidence type="ECO:0000256" key="2">
    <source>
        <dbReference type="ARBA" id="ARBA00002803"/>
    </source>
</evidence>
<evidence type="ECO:0000256" key="7">
    <source>
        <dbReference type="ARBA" id="ARBA00022619"/>
    </source>
</evidence>
<dbReference type="GO" id="GO:0009231">
    <property type="term" value="P:riboflavin biosynthetic process"/>
    <property type="evidence" value="ECO:0007669"/>
    <property type="project" value="UniProtKB-KW"/>
</dbReference>
<dbReference type="PIRSF" id="PIRSF000498">
    <property type="entry name" value="Riboflavin_syn_A"/>
    <property type="match status" value="1"/>
</dbReference>
<proteinExistence type="predicted"/>
<dbReference type="PROSITE" id="PS51177">
    <property type="entry name" value="LUMAZINE_BIND"/>
    <property type="match status" value="2"/>
</dbReference>
<dbReference type="GO" id="GO:0004746">
    <property type="term" value="F:riboflavin synthase activity"/>
    <property type="evidence" value="ECO:0007669"/>
    <property type="project" value="UniProtKB-UniRule"/>
</dbReference>
<feature type="domain" description="Lumazine-binding" evidence="12">
    <location>
        <begin position="12"/>
        <end position="107"/>
    </location>
</feature>
<dbReference type="FunFam" id="2.40.30.20:FF:000004">
    <property type="entry name" value="Riboflavin synthase, alpha subunit"/>
    <property type="match status" value="1"/>
</dbReference>
<reference evidence="13" key="2">
    <citation type="submission" date="2002-08" db="EMBL/GenBank/DDBJ databases">
        <authorList>
            <person name="Liolios K.G."/>
            <person name="Chu L."/>
            <person name="Ostrovskaya O."/>
            <person name="Mendybaeva N."/>
            <person name="Koukharenko V."/>
            <person name="Gerdes S."/>
            <person name="Kyrpides N."/>
            <person name="Overbeek R."/>
        </authorList>
    </citation>
    <scope>NUCLEOTIDE SEQUENCE</scope>
</reference>
<keyword evidence="8 13" id="KW-0808">Transferase</keyword>
<dbReference type="NCBIfam" id="TIGR00187">
    <property type="entry name" value="ribE"/>
    <property type="match status" value="1"/>
</dbReference>
<organism evidence="13">
    <name type="scientific">Heliobacterium mobile</name>
    <name type="common">Heliobacillus mobilis</name>
    <dbReference type="NCBI Taxonomy" id="28064"/>
    <lineage>
        <taxon>Bacteria</taxon>
        <taxon>Bacillati</taxon>
        <taxon>Bacillota</taxon>
        <taxon>Clostridia</taxon>
        <taxon>Eubacteriales</taxon>
        <taxon>Heliobacteriaceae</taxon>
        <taxon>Heliobacterium</taxon>
    </lineage>
</organism>
<name>Q8GDW2_HELMO</name>
<comment type="subunit">
    <text evidence="4">Homotrimer.</text>
</comment>
<evidence type="ECO:0000256" key="11">
    <source>
        <dbReference type="PROSITE-ProRule" id="PRU00524"/>
    </source>
</evidence>
<feature type="repeat" description="Lumazine-binding" evidence="11">
    <location>
        <begin position="108"/>
        <end position="204"/>
    </location>
</feature>
<dbReference type="InterPro" id="IPR001783">
    <property type="entry name" value="Lumazine-bd"/>
</dbReference>
<evidence type="ECO:0000256" key="5">
    <source>
        <dbReference type="ARBA" id="ARBA00012827"/>
    </source>
</evidence>
<dbReference type="SUPFAM" id="SSF63380">
    <property type="entry name" value="Riboflavin synthase domain-like"/>
    <property type="match status" value="2"/>
</dbReference>
<comment type="function">
    <text evidence="2">Catalyzes the dismutation of two molecules of 6,7-dimethyl-8-ribityllumazine, resulting in the formation of riboflavin and 5-amino-6-(D-ribitylamino)uracil.</text>
</comment>
<dbReference type="EC" id="2.5.1.9" evidence="5 10"/>